<dbReference type="PIRSF" id="PIRSF028299">
    <property type="entry name" value="UCP028299"/>
    <property type="match status" value="1"/>
</dbReference>
<protein>
    <submittedName>
        <fullName evidence="2">DUF3316 domain-containing protein</fullName>
    </submittedName>
</protein>
<dbReference type="Proteomes" id="UP000694232">
    <property type="component" value="Chromosome 2"/>
</dbReference>
<dbReference type="Pfam" id="PF11777">
    <property type="entry name" value="DUF3316"/>
    <property type="match status" value="1"/>
</dbReference>
<reference evidence="2" key="1">
    <citation type="submission" date="2021-06" db="EMBL/GenBank/DDBJ databases">
        <title>Vibrio nov. sp., novel gut bacterium isolated from Yellow Sea oyster.</title>
        <authorList>
            <person name="Muhammad N."/>
            <person name="Nguyen T.H."/>
            <person name="Lee Y.-J."/>
            <person name="Ko J."/>
            <person name="Kim S.-G."/>
        </authorList>
    </citation>
    <scope>NUCLEOTIDE SEQUENCE</scope>
    <source>
        <strain evidence="2">OG9-811</strain>
    </source>
</reference>
<sequence length="114" mass="12493">MKKALVILTTMSLSAGAFAAVNTAEKETTIATDAYQSQQQAYDAGFKLVDQLNQLPAEKLAQELNIFDAQIATESLKVTDAEVKVEPFAPKEGQIQYRALVDVDYQYTMRGGQS</sequence>
<feature type="chain" id="PRO_5037540230" evidence="1">
    <location>
        <begin position="20"/>
        <end position="114"/>
    </location>
</feature>
<proteinExistence type="predicted"/>
<evidence type="ECO:0000313" key="2">
    <source>
        <dbReference type="EMBL" id="QXO15845.1"/>
    </source>
</evidence>
<accession>A0A975U6J1</accession>
<dbReference type="KEGG" id="vos:KNV97_05410"/>
<dbReference type="AlphaFoldDB" id="A0A975U6J1"/>
<dbReference type="RefSeq" id="WP_136487127.1">
    <property type="nucleotide sequence ID" value="NZ_CP076642.1"/>
</dbReference>
<keyword evidence="3" id="KW-1185">Reference proteome</keyword>
<evidence type="ECO:0000313" key="3">
    <source>
        <dbReference type="Proteomes" id="UP000694232"/>
    </source>
</evidence>
<name>A0A975U6J1_9VIBR</name>
<dbReference type="InterPro" id="IPR016879">
    <property type="entry name" value="UCP028299"/>
</dbReference>
<feature type="signal peptide" evidence="1">
    <location>
        <begin position="1"/>
        <end position="19"/>
    </location>
</feature>
<keyword evidence="1" id="KW-0732">Signal</keyword>
<gene>
    <name evidence="2" type="ORF">KNV97_05410</name>
</gene>
<dbReference type="EMBL" id="CP076642">
    <property type="protein sequence ID" value="QXO15845.1"/>
    <property type="molecule type" value="Genomic_DNA"/>
</dbReference>
<evidence type="ECO:0000256" key="1">
    <source>
        <dbReference type="SAM" id="SignalP"/>
    </source>
</evidence>
<organism evidence="2 3">
    <name type="scientific">Vibrio ostreae</name>
    <dbReference type="NCBI Taxonomy" id="2841925"/>
    <lineage>
        <taxon>Bacteria</taxon>
        <taxon>Pseudomonadati</taxon>
        <taxon>Pseudomonadota</taxon>
        <taxon>Gammaproteobacteria</taxon>
        <taxon>Vibrionales</taxon>
        <taxon>Vibrionaceae</taxon>
        <taxon>Vibrio</taxon>
    </lineage>
</organism>